<dbReference type="PROSITE" id="PS51831">
    <property type="entry name" value="HD"/>
    <property type="match status" value="1"/>
</dbReference>
<dbReference type="InterPro" id="IPR003607">
    <property type="entry name" value="HD/PDEase_dom"/>
</dbReference>
<keyword evidence="2" id="KW-0472">Membrane</keyword>
<feature type="compositionally biased region" description="Pro residues" evidence="1">
    <location>
        <begin position="780"/>
        <end position="790"/>
    </location>
</feature>
<keyword evidence="2" id="KW-0812">Transmembrane</keyword>
<name>A0ABV4U3J5_9BACT</name>
<feature type="transmembrane region" description="Helical" evidence="2">
    <location>
        <begin position="34"/>
        <end position="53"/>
    </location>
</feature>
<reference evidence="4 5" key="1">
    <citation type="submission" date="2024-08" db="EMBL/GenBank/DDBJ databases">
        <title>Whole-genome sequencing of halo(alkali)philic microorganisms from hypersaline lakes.</title>
        <authorList>
            <person name="Sorokin D.Y."/>
            <person name="Merkel A.Y."/>
            <person name="Messina E."/>
            <person name="Yakimov M."/>
        </authorList>
    </citation>
    <scope>NUCLEOTIDE SEQUENCE [LARGE SCALE GENOMIC DNA]</scope>
    <source>
        <strain evidence="4 5">AB-hyl4</strain>
    </source>
</reference>
<sequence length="790" mass="88416">MANGKSHTARRREVRRNLPRTDPKWMRPIQRREAIWTTLYLVLFVLVTSLVAIPDNVRFRYEAGQVVDQPIVSRVQFDAIDLQATEERRTEAMNREPRVFVPNQAYLESVRERFAGLMALADQDSLEQIASETREQLQLTRRGLDELRRFADPTSEPTIENWHERIDAFLQGMFDLAVLEPEQYRARTDPRTAVGRIIIFHPNPREGHSREQARYGNVLISVDDRTTFQKNIEPLTVRFPPALRDTVVAVVMQSPEPTYVFNSEARELSQQRRQDRYDREPAVVVTHEPNDMLVAAGTELTTAHLDLFEAERAAYREQLSQVQRMLQPMAIVGLMLVLGLAVWGYIIHYNDRVVRNPMRGFALMALLLLCHALAVWLTQVQPGLLYVTALFPTLLVAIVLTIAYDQRFALAIGGLHALLVVMSLALTPGFALVMLTGVAAAAALLNDVRSRSTVVLVGVWSGLAMGGAAMLTGLFERPLHLGGAYQQLLYDAAMAVATGGATGLVVQGMLPSIEKAFRVTTAMTLRELNDASHPLLQRLAQEAPGTYQHSLRIADIGEAAADAINANSLLCRVGAMYHDIGKVNKPQYFIENQSGGPNRHNKLSPAMSLLIIVGHVKDGIEMAREYHLPADIRHFIESHHGTTLVEYFYHAARKQKEAEEAPGPSEFEFRYPGPKPQTKEAAIMLLCDSIEAAARSLPEPTPVRLEQIVHRMATKRLMDGQFDECNLTLAELHRIEQAITKMLCAIYHGRIKYPTANRDDDQQERGDTREAALAVTPQADQPPQPQTAAS</sequence>
<dbReference type="Proteomes" id="UP001575105">
    <property type="component" value="Unassembled WGS sequence"/>
</dbReference>
<dbReference type="InterPro" id="IPR052722">
    <property type="entry name" value="PgpH_phosphodiesterase"/>
</dbReference>
<comment type="caution">
    <text evidence="4">The sequence shown here is derived from an EMBL/GenBank/DDBJ whole genome shotgun (WGS) entry which is preliminary data.</text>
</comment>
<dbReference type="Pfam" id="PF07698">
    <property type="entry name" value="7TM-7TMR_HD"/>
    <property type="match status" value="1"/>
</dbReference>
<gene>
    <name evidence="4" type="ORF">ACERK3_01905</name>
</gene>
<dbReference type="InterPro" id="IPR006675">
    <property type="entry name" value="HDIG_dom"/>
</dbReference>
<evidence type="ECO:0000256" key="1">
    <source>
        <dbReference type="SAM" id="MobiDB-lite"/>
    </source>
</evidence>
<dbReference type="InterPro" id="IPR011621">
    <property type="entry name" value="Metal-dep_PHydrolase_7TM_intra"/>
</dbReference>
<accession>A0ABV4U3J5</accession>
<dbReference type="CDD" id="cd00077">
    <property type="entry name" value="HDc"/>
    <property type="match status" value="1"/>
</dbReference>
<feature type="transmembrane region" description="Helical" evidence="2">
    <location>
        <begin position="383"/>
        <end position="404"/>
    </location>
</feature>
<evidence type="ECO:0000259" key="3">
    <source>
        <dbReference type="PROSITE" id="PS51831"/>
    </source>
</evidence>
<dbReference type="NCBIfam" id="TIGR00277">
    <property type="entry name" value="HDIG"/>
    <property type="match status" value="1"/>
</dbReference>
<feature type="transmembrane region" description="Helical" evidence="2">
    <location>
        <begin position="457"/>
        <end position="476"/>
    </location>
</feature>
<dbReference type="SUPFAM" id="SSF109604">
    <property type="entry name" value="HD-domain/PDEase-like"/>
    <property type="match status" value="1"/>
</dbReference>
<feature type="transmembrane region" description="Helical" evidence="2">
    <location>
        <begin position="325"/>
        <end position="346"/>
    </location>
</feature>
<feature type="transmembrane region" description="Helical" evidence="2">
    <location>
        <begin position="416"/>
        <end position="445"/>
    </location>
</feature>
<dbReference type="Gene3D" id="1.10.3210.10">
    <property type="entry name" value="Hypothetical protein af1432"/>
    <property type="match status" value="1"/>
</dbReference>
<dbReference type="SMART" id="SM00471">
    <property type="entry name" value="HDc"/>
    <property type="match status" value="1"/>
</dbReference>
<feature type="compositionally biased region" description="Basic and acidic residues" evidence="1">
    <location>
        <begin position="757"/>
        <end position="770"/>
    </location>
</feature>
<evidence type="ECO:0000313" key="4">
    <source>
        <dbReference type="EMBL" id="MFA9477039.1"/>
    </source>
</evidence>
<feature type="transmembrane region" description="Helical" evidence="2">
    <location>
        <begin position="358"/>
        <end position="377"/>
    </location>
</feature>
<dbReference type="PANTHER" id="PTHR36442">
    <property type="entry name" value="CYCLIC-DI-AMP PHOSPHODIESTERASE PGPH"/>
    <property type="match status" value="1"/>
</dbReference>
<proteinExistence type="predicted"/>
<dbReference type="Pfam" id="PF01966">
    <property type="entry name" value="HD"/>
    <property type="match status" value="1"/>
</dbReference>
<evidence type="ECO:0000313" key="5">
    <source>
        <dbReference type="Proteomes" id="UP001575105"/>
    </source>
</evidence>
<dbReference type="EMBL" id="JBGUBD010000001">
    <property type="protein sequence ID" value="MFA9477039.1"/>
    <property type="molecule type" value="Genomic_DNA"/>
</dbReference>
<keyword evidence="2" id="KW-1133">Transmembrane helix</keyword>
<organism evidence="4 5">
    <name type="scientific">Natronomicrosphaera hydrolytica</name>
    <dbReference type="NCBI Taxonomy" id="3242702"/>
    <lineage>
        <taxon>Bacteria</taxon>
        <taxon>Pseudomonadati</taxon>
        <taxon>Planctomycetota</taxon>
        <taxon>Phycisphaerae</taxon>
        <taxon>Phycisphaerales</taxon>
        <taxon>Phycisphaeraceae</taxon>
        <taxon>Natronomicrosphaera</taxon>
    </lineage>
</organism>
<feature type="transmembrane region" description="Helical" evidence="2">
    <location>
        <begin position="488"/>
        <end position="510"/>
    </location>
</feature>
<feature type="region of interest" description="Disordered" evidence="1">
    <location>
        <begin position="756"/>
        <end position="790"/>
    </location>
</feature>
<dbReference type="InterPro" id="IPR006674">
    <property type="entry name" value="HD_domain"/>
</dbReference>
<feature type="domain" description="HD" evidence="3">
    <location>
        <begin position="546"/>
        <end position="693"/>
    </location>
</feature>
<keyword evidence="5" id="KW-1185">Reference proteome</keyword>
<dbReference type="InterPro" id="IPR011624">
    <property type="entry name" value="Metal-dep_PHydrolase_7TM_extra"/>
</dbReference>
<dbReference type="Pfam" id="PF07697">
    <property type="entry name" value="7TMR-HDED"/>
    <property type="match status" value="1"/>
</dbReference>
<protein>
    <submittedName>
        <fullName evidence="4">HD family phosphohydrolase</fullName>
    </submittedName>
</protein>
<dbReference type="PANTHER" id="PTHR36442:SF1">
    <property type="entry name" value="CYCLIC-DI-AMP PHOSPHODIESTERASE PGPH"/>
    <property type="match status" value="1"/>
</dbReference>
<dbReference type="RefSeq" id="WP_425343962.1">
    <property type="nucleotide sequence ID" value="NZ_JBGUBD010000001.1"/>
</dbReference>
<evidence type="ECO:0000256" key="2">
    <source>
        <dbReference type="SAM" id="Phobius"/>
    </source>
</evidence>